<feature type="transmembrane region" description="Helical" evidence="10">
    <location>
        <begin position="100"/>
        <end position="118"/>
    </location>
</feature>
<dbReference type="InterPro" id="IPR045324">
    <property type="entry name" value="Small_multidrug_res"/>
</dbReference>
<evidence type="ECO:0000256" key="10">
    <source>
        <dbReference type="SAM" id="Phobius"/>
    </source>
</evidence>
<evidence type="ECO:0000256" key="2">
    <source>
        <dbReference type="ARBA" id="ARBA00011359"/>
    </source>
</evidence>
<dbReference type="PANTHER" id="PTHR30561">
    <property type="entry name" value="SMR FAMILY PROTON-DEPENDENT DRUG EFFLUX TRANSPORTER SUGE"/>
    <property type="match status" value="1"/>
</dbReference>
<evidence type="ECO:0000256" key="4">
    <source>
        <dbReference type="ARBA" id="ARBA00022475"/>
    </source>
</evidence>
<dbReference type="SUPFAM" id="SSF103481">
    <property type="entry name" value="Multidrug resistance efflux transporter EmrE"/>
    <property type="match status" value="1"/>
</dbReference>
<dbReference type="EMBL" id="UAWL01000006">
    <property type="protein sequence ID" value="SQB99071.1"/>
    <property type="molecule type" value="Genomic_DNA"/>
</dbReference>
<dbReference type="Pfam" id="PF00893">
    <property type="entry name" value="Multi_Drug_Res"/>
    <property type="match status" value="1"/>
</dbReference>
<dbReference type="GO" id="GO:1903711">
    <property type="term" value="P:spermidine transmembrane transport"/>
    <property type="evidence" value="ECO:0007669"/>
    <property type="project" value="TreeGrafter"/>
</dbReference>
<accession>A0A2X3BDY0</accession>
<keyword evidence="7 10" id="KW-1133">Transmembrane helix</keyword>
<evidence type="ECO:0000256" key="7">
    <source>
        <dbReference type="ARBA" id="ARBA00022989"/>
    </source>
</evidence>
<dbReference type="PANTHER" id="PTHR30561:SF6">
    <property type="entry name" value="SPERMIDINE EXPORT PROTEIN MDTI"/>
    <property type="match status" value="1"/>
</dbReference>
<dbReference type="GO" id="GO:0015297">
    <property type="term" value="F:antiporter activity"/>
    <property type="evidence" value="ECO:0007669"/>
    <property type="project" value="TreeGrafter"/>
</dbReference>
<evidence type="ECO:0000313" key="12">
    <source>
        <dbReference type="Proteomes" id="UP000250166"/>
    </source>
</evidence>
<dbReference type="Proteomes" id="UP000250166">
    <property type="component" value="Unassembled WGS sequence"/>
</dbReference>
<evidence type="ECO:0000256" key="3">
    <source>
        <dbReference type="ARBA" id="ARBA00021114"/>
    </source>
</evidence>
<sequence length="122" mass="12949">MESLSTLSSLSSANFMGFVLVALAALIDVIANLLLKQSNGFQKKLYGISAIFLVLLAFYLLRLALKHMPLAVAYSSWGAIGIIGTLIGGRILFGERLNAIGYIGVVCVLCAVVLLKMGEIDG</sequence>
<keyword evidence="5" id="KW-0997">Cell inner membrane</keyword>
<dbReference type="InterPro" id="IPR000390">
    <property type="entry name" value="Small_drug/metabolite_transptr"/>
</dbReference>
<dbReference type="InterPro" id="IPR037185">
    <property type="entry name" value="EmrE-like"/>
</dbReference>
<evidence type="ECO:0000313" key="11">
    <source>
        <dbReference type="EMBL" id="SQB99071.1"/>
    </source>
</evidence>
<proteinExistence type="inferred from homology"/>
<evidence type="ECO:0000256" key="1">
    <source>
        <dbReference type="ARBA" id="ARBA00004429"/>
    </source>
</evidence>
<comment type="subcellular location">
    <subcellularLocation>
        <location evidence="1">Cell inner membrane</location>
        <topology evidence="1">Multi-pass membrane protein</topology>
    </subcellularLocation>
    <subcellularLocation>
        <location evidence="9">Cell membrane</location>
        <topology evidence="9">Multi-pass membrane protein</topology>
    </subcellularLocation>
</comment>
<organism evidence="11 12">
    <name type="scientific">Helicobacter fennelliae</name>
    <dbReference type="NCBI Taxonomy" id="215"/>
    <lineage>
        <taxon>Bacteria</taxon>
        <taxon>Pseudomonadati</taxon>
        <taxon>Campylobacterota</taxon>
        <taxon>Epsilonproteobacteria</taxon>
        <taxon>Campylobacterales</taxon>
        <taxon>Helicobacteraceae</taxon>
        <taxon>Helicobacter</taxon>
    </lineage>
</organism>
<dbReference type="Gene3D" id="1.10.3730.20">
    <property type="match status" value="1"/>
</dbReference>
<evidence type="ECO:0000256" key="8">
    <source>
        <dbReference type="ARBA" id="ARBA00023136"/>
    </source>
</evidence>
<feature type="transmembrane region" description="Helical" evidence="10">
    <location>
        <begin position="12"/>
        <end position="33"/>
    </location>
</feature>
<feature type="transmembrane region" description="Helical" evidence="10">
    <location>
        <begin position="45"/>
        <end position="65"/>
    </location>
</feature>
<keyword evidence="6 9" id="KW-0812">Transmembrane</keyword>
<dbReference type="GO" id="GO:0005886">
    <property type="term" value="C:plasma membrane"/>
    <property type="evidence" value="ECO:0007669"/>
    <property type="project" value="UniProtKB-SubCell"/>
</dbReference>
<dbReference type="AlphaFoldDB" id="A0A2X3BDY0"/>
<evidence type="ECO:0000256" key="5">
    <source>
        <dbReference type="ARBA" id="ARBA00022519"/>
    </source>
</evidence>
<keyword evidence="8 10" id="KW-0472">Membrane</keyword>
<dbReference type="GO" id="GO:0031460">
    <property type="term" value="P:glycine betaine transport"/>
    <property type="evidence" value="ECO:0007669"/>
    <property type="project" value="TreeGrafter"/>
</dbReference>
<protein>
    <recommendedName>
        <fullName evidence="3">Spermidine export protein MdtI</fullName>
    </recommendedName>
</protein>
<keyword evidence="4" id="KW-1003">Cell membrane</keyword>
<reference evidence="11 12" key="1">
    <citation type="submission" date="2018-06" db="EMBL/GenBank/DDBJ databases">
        <authorList>
            <consortium name="Pathogen Informatics"/>
            <person name="Doyle S."/>
        </authorList>
    </citation>
    <scope>NUCLEOTIDE SEQUENCE [LARGE SCALE GENOMIC DNA]</scope>
    <source>
        <strain evidence="11 12">NCTC13102</strain>
    </source>
</reference>
<feature type="transmembrane region" description="Helical" evidence="10">
    <location>
        <begin position="71"/>
        <end position="93"/>
    </location>
</feature>
<comment type="subunit">
    <text evidence="2">Forms a complex with MdtJ.</text>
</comment>
<evidence type="ECO:0000256" key="9">
    <source>
        <dbReference type="RuleBase" id="RU003942"/>
    </source>
</evidence>
<evidence type="ECO:0000256" key="6">
    <source>
        <dbReference type="ARBA" id="ARBA00022692"/>
    </source>
</evidence>
<comment type="similarity">
    <text evidence="9">Belongs to the drug/metabolite transporter (DMT) superfamily. Small multidrug resistance (SMR) (TC 2.A.7.1) family.</text>
</comment>
<dbReference type="GO" id="GO:0015220">
    <property type="term" value="F:choline transmembrane transporter activity"/>
    <property type="evidence" value="ECO:0007669"/>
    <property type="project" value="TreeGrafter"/>
</dbReference>
<name>A0A2X3BDY0_9HELI</name>
<gene>
    <name evidence="11" type="primary">mdtI</name>
    <name evidence="11" type="ORF">NCTC13102_01545</name>
</gene>
<dbReference type="GO" id="GO:0015199">
    <property type="term" value="F:amino-acid betaine transmembrane transporter activity"/>
    <property type="evidence" value="ECO:0007669"/>
    <property type="project" value="TreeGrafter"/>
</dbReference>